<evidence type="ECO:0000256" key="5">
    <source>
        <dbReference type="HAMAP-Rule" id="MF_01114"/>
    </source>
</evidence>
<sequence>MAGVITALKAQHGKERVNVYLDGQFAFGLALVHALWLKVGQTLSDDEIAELRAADALEQTRLRALDLIAYRPRSVREVQRRLKRAGADDADIAAVVERLKEVGLLDDDAFSRAWVDSRMRVSPRSKRMIAWELRRKGVSSADIQAALEEVDEEDAAYRAAMQRLPKLRGLAPLERKRKLYDYLARKGFDYETIERAVQQVESSVKREVDR</sequence>
<dbReference type="GO" id="GO:0006282">
    <property type="term" value="P:regulation of DNA repair"/>
    <property type="evidence" value="ECO:0007669"/>
    <property type="project" value="UniProtKB-UniRule"/>
</dbReference>
<dbReference type="InterPro" id="IPR036388">
    <property type="entry name" value="WH-like_DNA-bd_sf"/>
</dbReference>
<evidence type="ECO:0000256" key="1">
    <source>
        <dbReference type="ARBA" id="ARBA00004496"/>
    </source>
</evidence>
<evidence type="ECO:0000256" key="4">
    <source>
        <dbReference type="ARBA" id="ARBA00022490"/>
    </source>
</evidence>
<evidence type="ECO:0000256" key="3">
    <source>
        <dbReference type="ARBA" id="ARBA00018111"/>
    </source>
</evidence>
<evidence type="ECO:0000259" key="6">
    <source>
        <dbReference type="Pfam" id="PF02631"/>
    </source>
</evidence>
<dbReference type="Proteomes" id="UP000230790">
    <property type="component" value="Unassembled WGS sequence"/>
</dbReference>
<feature type="domain" description="RecX second three-helical" evidence="6">
    <location>
        <begin position="106"/>
        <end position="147"/>
    </location>
</feature>
<dbReference type="PANTHER" id="PTHR33602">
    <property type="entry name" value="REGULATORY PROTEIN RECX FAMILY PROTEIN"/>
    <property type="match status" value="1"/>
</dbReference>
<comment type="function">
    <text evidence="5">Modulates RecA activity.</text>
</comment>
<proteinExistence type="inferred from homology"/>
<evidence type="ECO:0000256" key="2">
    <source>
        <dbReference type="ARBA" id="ARBA00009695"/>
    </source>
</evidence>
<keyword evidence="4 5" id="KW-0963">Cytoplasm</keyword>
<evidence type="ECO:0000259" key="8">
    <source>
        <dbReference type="Pfam" id="PF21982"/>
    </source>
</evidence>
<dbReference type="Pfam" id="PF21982">
    <property type="entry name" value="RecX_HTH1"/>
    <property type="match status" value="1"/>
</dbReference>
<evidence type="ECO:0000313" key="10">
    <source>
        <dbReference type="Proteomes" id="UP000230790"/>
    </source>
</evidence>
<accession>A0A2M8QH16</accession>
<dbReference type="Gene3D" id="1.10.10.10">
    <property type="entry name" value="Winged helix-like DNA-binding domain superfamily/Winged helix DNA-binding domain"/>
    <property type="match status" value="3"/>
</dbReference>
<comment type="subcellular location">
    <subcellularLocation>
        <location evidence="1 5">Cytoplasm</location>
    </subcellularLocation>
</comment>
<dbReference type="InterPro" id="IPR053924">
    <property type="entry name" value="RecX_HTH_2nd"/>
</dbReference>
<dbReference type="Pfam" id="PF02631">
    <property type="entry name" value="RecX_HTH2"/>
    <property type="match status" value="1"/>
</dbReference>
<comment type="caution">
    <text evidence="9">The sequence shown here is derived from an EMBL/GenBank/DDBJ whole genome shotgun (WGS) entry which is preliminary data.</text>
</comment>
<feature type="domain" description="RecX first three-helical" evidence="8">
    <location>
        <begin position="62"/>
        <end position="99"/>
    </location>
</feature>
<dbReference type="GO" id="GO:0005737">
    <property type="term" value="C:cytoplasm"/>
    <property type="evidence" value="ECO:0007669"/>
    <property type="project" value="UniProtKB-SubCell"/>
</dbReference>
<dbReference type="EMBL" id="PGTN01000001">
    <property type="protein sequence ID" value="PJF49111.1"/>
    <property type="molecule type" value="Genomic_DNA"/>
</dbReference>
<dbReference type="InterPro" id="IPR053926">
    <property type="entry name" value="RecX_HTH_1st"/>
</dbReference>
<dbReference type="Pfam" id="PF21981">
    <property type="entry name" value="RecX_HTH3"/>
    <property type="match status" value="1"/>
</dbReference>
<comment type="similarity">
    <text evidence="2 5">Belongs to the RecX family.</text>
</comment>
<name>A0A2M8QH16_9CHLR</name>
<evidence type="ECO:0000259" key="7">
    <source>
        <dbReference type="Pfam" id="PF21981"/>
    </source>
</evidence>
<dbReference type="HAMAP" id="MF_01114">
    <property type="entry name" value="RecX"/>
    <property type="match status" value="1"/>
</dbReference>
<evidence type="ECO:0000313" key="9">
    <source>
        <dbReference type="EMBL" id="PJF49111.1"/>
    </source>
</evidence>
<dbReference type="InterPro" id="IPR003783">
    <property type="entry name" value="Regulatory_RecX"/>
</dbReference>
<reference evidence="9 10" key="1">
    <citation type="submission" date="2017-11" db="EMBL/GenBank/DDBJ databases">
        <title>Evolution of Phototrophy in the Chloroflexi Phylum Driven by Horizontal Gene Transfer.</title>
        <authorList>
            <person name="Ward L.M."/>
            <person name="Hemp J."/>
            <person name="Shih P.M."/>
            <person name="Mcglynn S.E."/>
            <person name="Fischer W."/>
        </authorList>
    </citation>
    <scope>NUCLEOTIDE SEQUENCE [LARGE SCALE GENOMIC DNA]</scope>
    <source>
        <strain evidence="9">JP3_7</strain>
    </source>
</reference>
<dbReference type="PANTHER" id="PTHR33602:SF1">
    <property type="entry name" value="REGULATORY PROTEIN RECX FAMILY PROTEIN"/>
    <property type="match status" value="1"/>
</dbReference>
<dbReference type="AlphaFoldDB" id="A0A2M8QH16"/>
<protein>
    <recommendedName>
        <fullName evidence="3 5">Regulatory protein RecX</fullName>
    </recommendedName>
</protein>
<gene>
    <name evidence="5" type="primary">recX</name>
    <name evidence="9" type="ORF">CUN48_00410</name>
</gene>
<dbReference type="InterPro" id="IPR053925">
    <property type="entry name" value="RecX_HTH_3rd"/>
</dbReference>
<organism evidence="9 10">
    <name type="scientific">Candidatus Thermofonsia Clade 3 bacterium</name>
    <dbReference type="NCBI Taxonomy" id="2364212"/>
    <lineage>
        <taxon>Bacteria</taxon>
        <taxon>Bacillati</taxon>
        <taxon>Chloroflexota</taxon>
        <taxon>Candidatus Thermofontia</taxon>
        <taxon>Candidatus Thermofonsia Clade 3</taxon>
    </lineage>
</organism>
<feature type="domain" description="RecX third three-helical" evidence="7">
    <location>
        <begin position="151"/>
        <end position="197"/>
    </location>
</feature>